<evidence type="ECO:0000256" key="2">
    <source>
        <dbReference type="ARBA" id="ARBA00004717"/>
    </source>
</evidence>
<proteinExistence type="inferred from homology"/>
<organism evidence="12 13">
    <name type="scientific">Evansella alkalicola</name>
    <dbReference type="NCBI Taxonomy" id="745819"/>
    <lineage>
        <taxon>Bacteria</taxon>
        <taxon>Bacillati</taxon>
        <taxon>Bacillota</taxon>
        <taxon>Bacilli</taxon>
        <taxon>Bacillales</taxon>
        <taxon>Bacillaceae</taxon>
        <taxon>Evansella</taxon>
    </lineage>
</organism>
<dbReference type="InterPro" id="IPR015928">
    <property type="entry name" value="Aconitase/3IPM_dehydase_swvl"/>
</dbReference>
<comment type="caution">
    <text evidence="12">The sequence shown here is derived from an EMBL/GenBank/DDBJ whole genome shotgun (WGS) entry which is preliminary data.</text>
</comment>
<evidence type="ECO:0000313" key="12">
    <source>
        <dbReference type="EMBL" id="MBU9721366.1"/>
    </source>
</evidence>
<keyword evidence="6 9" id="KW-0408">Iron</keyword>
<dbReference type="InterPro" id="IPR015931">
    <property type="entry name" value="Acnase/IPM_dHydase_lsu_aba_1/3"/>
</dbReference>
<evidence type="ECO:0000256" key="6">
    <source>
        <dbReference type="ARBA" id="ARBA00023004"/>
    </source>
</evidence>
<keyword evidence="9 12" id="KW-0456">Lyase</keyword>
<dbReference type="PROSITE" id="PS00450">
    <property type="entry name" value="ACONITASE_1"/>
    <property type="match status" value="1"/>
</dbReference>
<dbReference type="RefSeq" id="WP_088075476.1">
    <property type="nucleotide sequence ID" value="NZ_JAHQCR010000034.1"/>
</dbReference>
<dbReference type="CDD" id="cd01586">
    <property type="entry name" value="AcnA_IRP"/>
    <property type="match status" value="1"/>
</dbReference>
<comment type="similarity">
    <text evidence="3 9">Belongs to the aconitase/IPM isomerase family.</text>
</comment>
<dbReference type="NCBIfam" id="NF009520">
    <property type="entry name" value="PRK12881.1"/>
    <property type="match status" value="1"/>
</dbReference>
<dbReference type="Gene3D" id="3.30.499.10">
    <property type="entry name" value="Aconitase, domain 3"/>
    <property type="match status" value="2"/>
</dbReference>
<evidence type="ECO:0000259" key="11">
    <source>
        <dbReference type="Pfam" id="PF00694"/>
    </source>
</evidence>
<evidence type="ECO:0000256" key="9">
    <source>
        <dbReference type="RuleBase" id="RU361275"/>
    </source>
</evidence>
<dbReference type="SUPFAM" id="SSF52016">
    <property type="entry name" value="LeuD/IlvD-like"/>
    <property type="match status" value="1"/>
</dbReference>
<feature type="domain" description="Aconitase/3-isopropylmalate dehydratase large subunit alpha/beta/alpha" evidence="10">
    <location>
        <begin position="78"/>
        <end position="572"/>
    </location>
</feature>
<keyword evidence="13" id="KW-1185">Reference proteome</keyword>
<evidence type="ECO:0000256" key="1">
    <source>
        <dbReference type="ARBA" id="ARBA00001966"/>
    </source>
</evidence>
<dbReference type="EMBL" id="JAHQCR010000034">
    <property type="protein sequence ID" value="MBU9721366.1"/>
    <property type="molecule type" value="Genomic_DNA"/>
</dbReference>
<reference evidence="12 13" key="1">
    <citation type="submission" date="2021-06" db="EMBL/GenBank/DDBJ databases">
        <title>Bacillus sp. RD4P76, an endophyte from a halophyte.</title>
        <authorList>
            <person name="Sun J.-Q."/>
        </authorList>
    </citation>
    <scope>NUCLEOTIDE SEQUENCE [LARGE SCALE GENOMIC DNA]</scope>
    <source>
        <strain evidence="12 13">JCM 17098</strain>
    </source>
</reference>
<dbReference type="InterPro" id="IPR000573">
    <property type="entry name" value="AconitaseA/IPMdHydase_ssu_swvl"/>
</dbReference>
<protein>
    <recommendedName>
        <fullName evidence="9">Aconitate hydratase</fullName>
        <shortName evidence="9">Aconitase</shortName>
        <ecNumber evidence="9">4.2.1.3</ecNumber>
    </recommendedName>
</protein>
<comment type="subunit">
    <text evidence="4">Monomer.</text>
</comment>
<dbReference type="Proteomes" id="UP000790580">
    <property type="component" value="Unassembled WGS sequence"/>
</dbReference>
<evidence type="ECO:0000256" key="8">
    <source>
        <dbReference type="ARBA" id="ARBA00023501"/>
    </source>
</evidence>
<dbReference type="NCBIfam" id="NF006757">
    <property type="entry name" value="PRK09277.1"/>
    <property type="match status" value="1"/>
</dbReference>
<comment type="function">
    <text evidence="9">Catalyzes the isomerization of citrate to isocitrate via cis-aconitate.</text>
</comment>
<gene>
    <name evidence="12" type="primary">acnA</name>
    <name evidence="12" type="ORF">KS407_07890</name>
</gene>
<dbReference type="Pfam" id="PF00694">
    <property type="entry name" value="Aconitase_C"/>
    <property type="match status" value="1"/>
</dbReference>
<dbReference type="SUPFAM" id="SSF53732">
    <property type="entry name" value="Aconitase iron-sulfur domain"/>
    <property type="match status" value="1"/>
</dbReference>
<keyword evidence="5" id="KW-0479">Metal-binding</keyword>
<comment type="pathway">
    <text evidence="2">Carbohydrate metabolism; tricarboxylic acid cycle; isocitrate from oxaloacetate: step 2/2.</text>
</comment>
<keyword evidence="9" id="KW-0004">4Fe-4S</keyword>
<evidence type="ECO:0000256" key="7">
    <source>
        <dbReference type="ARBA" id="ARBA00023014"/>
    </source>
</evidence>
<evidence type="ECO:0000256" key="5">
    <source>
        <dbReference type="ARBA" id="ARBA00022723"/>
    </source>
</evidence>
<dbReference type="InterPro" id="IPR036008">
    <property type="entry name" value="Aconitase_4Fe-4S_dom"/>
</dbReference>
<accession>A0ABS6JTG6</accession>
<dbReference type="PROSITE" id="PS01244">
    <property type="entry name" value="ACONITASE_2"/>
    <property type="match status" value="1"/>
</dbReference>
<sequence>MSKEKQLYNSKRSFEANGKTYSYYDLKAIDEAGVANVAKLPYSIKVLLESVLRQYDGKVIKEEHVENLAKWGTDDVKSIDVPFKPSRVILQDFTGVPAVVDLASLRKAMADFGGDPNEINPAIPVDLVVDHSVQVDEFGAANSLLRNMELEFKRNEERYKFLSWAQKSFDNYRAVPPATGIVHQVNLEYLANVVQHEEKDGELIAFPDSLVGTDSHTTMINGLGVLGWGVGGIEAEAGMLKQPSYFPVPEVIGVRLVGAMPEGATATDLALKVTQVLREKKVVGKFVEYFGPGLAEMTLADRATIANMAPEYGATCGFFPVDDETLNYLRFTGRSEELVTLVEKYCKANGMFYTPGEDEPTFTDVVEVDLSAIEPNLSGPKRPQDLIPLSSMKDEWRKALTAPVGNQGFGLSSDEVNKEVTVKHPNGKESKLKTGAVTIAAITSCTNTSNPHVMVGAGLVAKNAVEKGLEVPEYVKTSLAPGSKVVTGYLDGAGLTTYLDQLGFNLVGYGCTTCIGNSGPLPEEIEAAIAENDLTVASVLSGNRNFEGRIHPLVKANYLASPPLVVAYALAGTVDIDVYKDPIGQDKDGNDVFFKDIWPSHAEIQAAMEKAVTPELFKKEYERVFDDNEEWNNLETTDEDLYSWDSDSTYIQNPPFFEDLSPEPKDVEELTGLRAVAKLGDSVTTDHISPAGSIAKDSPAGKYLMEKGLKPIEFNSYGSRRGNHEVMMRGTFANIRIKNQLAPGTEGGYTTYWPNGEVMAIYDACMKYKEQGTGLVVLAGNDYGMGSSRDWAAKGTNLLGIKTVIAASFERIHRSNLVLMGVLPLQFKDGENADTLGLTGKEEFDVQITNDIKPREHVTVVATDPESGKKTTFEVLARFDSEVEIDYYRHGGILQMVLRNALAEAKN</sequence>
<name>A0ABS6JTG6_9BACI</name>
<dbReference type="GO" id="GO:0003994">
    <property type="term" value="F:aconitate hydratase activity"/>
    <property type="evidence" value="ECO:0007669"/>
    <property type="project" value="UniProtKB-EC"/>
</dbReference>
<dbReference type="CDD" id="cd01580">
    <property type="entry name" value="AcnA_IRP_Swivel"/>
    <property type="match status" value="1"/>
</dbReference>
<evidence type="ECO:0000256" key="4">
    <source>
        <dbReference type="ARBA" id="ARBA00011245"/>
    </source>
</evidence>
<dbReference type="InterPro" id="IPR006249">
    <property type="entry name" value="Aconitase/IRP2"/>
</dbReference>
<dbReference type="InterPro" id="IPR018136">
    <property type="entry name" value="Aconitase_4Fe-4S_BS"/>
</dbReference>
<evidence type="ECO:0000313" key="13">
    <source>
        <dbReference type="Proteomes" id="UP000790580"/>
    </source>
</evidence>
<dbReference type="NCBIfam" id="TIGR01341">
    <property type="entry name" value="aconitase_1"/>
    <property type="match status" value="1"/>
</dbReference>
<dbReference type="PANTHER" id="PTHR11670">
    <property type="entry name" value="ACONITASE/IRON-RESPONSIVE ELEMENT FAMILY MEMBER"/>
    <property type="match status" value="1"/>
</dbReference>
<evidence type="ECO:0000256" key="3">
    <source>
        <dbReference type="ARBA" id="ARBA00007185"/>
    </source>
</evidence>
<dbReference type="Gene3D" id="6.10.190.10">
    <property type="match status" value="1"/>
</dbReference>
<dbReference type="Gene3D" id="3.20.19.10">
    <property type="entry name" value="Aconitase, domain 4"/>
    <property type="match status" value="1"/>
</dbReference>
<dbReference type="InterPro" id="IPR044137">
    <property type="entry name" value="AcnA_IRP_Swivel"/>
</dbReference>
<dbReference type="Pfam" id="PF00330">
    <property type="entry name" value="Aconitase"/>
    <property type="match status" value="1"/>
</dbReference>
<comment type="catalytic activity">
    <reaction evidence="8 9">
        <text>citrate = D-threo-isocitrate</text>
        <dbReference type="Rhea" id="RHEA:10336"/>
        <dbReference type="ChEBI" id="CHEBI:15562"/>
        <dbReference type="ChEBI" id="CHEBI:16947"/>
        <dbReference type="EC" id="4.2.1.3"/>
    </reaction>
</comment>
<comment type="cofactor">
    <cofactor evidence="1">
        <name>[4Fe-4S] cluster</name>
        <dbReference type="ChEBI" id="CHEBI:49883"/>
    </cofactor>
</comment>
<dbReference type="PRINTS" id="PR00415">
    <property type="entry name" value="ACONITASE"/>
</dbReference>
<dbReference type="InterPro" id="IPR001030">
    <property type="entry name" value="Acoase/IPM_deHydtase_lsu_aba"/>
</dbReference>
<feature type="domain" description="Aconitase A/isopropylmalate dehydratase small subunit swivel" evidence="11">
    <location>
        <begin position="702"/>
        <end position="829"/>
    </location>
</feature>
<dbReference type="EC" id="4.2.1.3" evidence="9"/>
<evidence type="ECO:0000259" key="10">
    <source>
        <dbReference type="Pfam" id="PF00330"/>
    </source>
</evidence>
<keyword evidence="7 9" id="KW-0411">Iron-sulfur</keyword>